<keyword evidence="2" id="KW-0813">Transport</keyword>
<feature type="transmembrane region" description="Helical" evidence="6">
    <location>
        <begin position="226"/>
        <end position="248"/>
    </location>
</feature>
<keyword evidence="3 6" id="KW-0812">Transmembrane</keyword>
<feature type="transmembrane region" description="Helical" evidence="6">
    <location>
        <begin position="44"/>
        <end position="64"/>
    </location>
</feature>
<dbReference type="AlphaFoldDB" id="A0A0W0WX89"/>
<dbReference type="PIRSF" id="PIRSF006060">
    <property type="entry name" value="AA_transporter"/>
    <property type="match status" value="1"/>
</dbReference>
<dbReference type="Gene3D" id="1.20.1740.10">
    <property type="entry name" value="Amino acid/polyamine transporter I"/>
    <property type="match status" value="1"/>
</dbReference>
<evidence type="ECO:0000256" key="6">
    <source>
        <dbReference type="SAM" id="Phobius"/>
    </source>
</evidence>
<comment type="caution">
    <text evidence="7">The sequence shown here is derived from an EMBL/GenBank/DDBJ whole genome shotgun (WGS) entry which is preliminary data.</text>
</comment>
<feature type="transmembrane region" description="Helical" evidence="6">
    <location>
        <begin position="12"/>
        <end position="32"/>
    </location>
</feature>
<evidence type="ECO:0000256" key="4">
    <source>
        <dbReference type="ARBA" id="ARBA00022989"/>
    </source>
</evidence>
<feature type="transmembrane region" description="Helical" evidence="6">
    <location>
        <begin position="268"/>
        <end position="298"/>
    </location>
</feature>
<feature type="transmembrane region" description="Helical" evidence="6">
    <location>
        <begin position="148"/>
        <end position="166"/>
    </location>
</feature>
<feature type="transmembrane region" description="Helical" evidence="6">
    <location>
        <begin position="375"/>
        <end position="399"/>
    </location>
</feature>
<protein>
    <submittedName>
        <fullName evidence="7">Amino acid transporter</fullName>
    </submittedName>
</protein>
<dbReference type="EMBL" id="LNYP01000031">
    <property type="protein sequence ID" value="KTD36947.1"/>
    <property type="molecule type" value="Genomic_DNA"/>
</dbReference>
<feature type="transmembrane region" description="Helical" evidence="6">
    <location>
        <begin position="186"/>
        <end position="205"/>
    </location>
</feature>
<dbReference type="Proteomes" id="UP000054858">
    <property type="component" value="Unassembled WGS sequence"/>
</dbReference>
<sequence>MNPVSLKRSLSKLHVTFYGLGTILGAGIYVLVGKVAAKAGLYTPLAFLLASFIALFTAISYAELSSRFPKSAGEAFYVYKAFHKPWLSGLIGWLVVFTGLVSAAAITRGFVGYVQLFIDVPAWVAIIGLIFLMGGIAIWGIKESVTMVMLITWIEVGGLLIIIFLAHDSILRLPSLWHEAPAMGNFEWTGIFSGAFLAFYAYIGFEDMVNVAEEIKNPEKNLPPAIFWALGIATLLYILVALAMILALPMETLTQSEAPLATFIAAKGFSPSLIGLVSLVAIVNGALAQVIMASRVMYGMAKQHNAPRFLATVHPHTQTPVMATLLVMMIILILALWFKIEALAKLTSTVILCVFMMIHLALIRIKYQKEKNEDAVTYSIFFPITGLVLSILFLLGQFLQL</sequence>
<evidence type="ECO:0000256" key="3">
    <source>
        <dbReference type="ARBA" id="ARBA00022692"/>
    </source>
</evidence>
<dbReference type="InterPro" id="IPR002293">
    <property type="entry name" value="AA/rel_permease1"/>
</dbReference>
<proteinExistence type="predicted"/>
<accession>A0A0W0WX89</accession>
<evidence type="ECO:0000256" key="2">
    <source>
        <dbReference type="ARBA" id="ARBA00022448"/>
    </source>
</evidence>
<dbReference type="PATRIC" id="fig|29423.5.peg.2185"/>
<keyword evidence="4 6" id="KW-1133">Transmembrane helix</keyword>
<keyword evidence="5 6" id="KW-0472">Membrane</keyword>
<dbReference type="PANTHER" id="PTHR43243:SF4">
    <property type="entry name" value="CATIONIC AMINO ACID TRANSPORTER 4"/>
    <property type="match status" value="1"/>
</dbReference>
<evidence type="ECO:0000256" key="5">
    <source>
        <dbReference type="ARBA" id="ARBA00023136"/>
    </source>
</evidence>
<gene>
    <name evidence="7" type="ORF">Loak_2083</name>
</gene>
<dbReference type="GO" id="GO:0016020">
    <property type="term" value="C:membrane"/>
    <property type="evidence" value="ECO:0007669"/>
    <property type="project" value="UniProtKB-SubCell"/>
</dbReference>
<feature type="transmembrane region" description="Helical" evidence="6">
    <location>
        <begin position="346"/>
        <end position="363"/>
    </location>
</feature>
<feature type="transmembrane region" description="Helical" evidence="6">
    <location>
        <begin position="85"/>
        <end position="110"/>
    </location>
</feature>
<feature type="transmembrane region" description="Helical" evidence="6">
    <location>
        <begin position="319"/>
        <end position="340"/>
    </location>
</feature>
<dbReference type="GO" id="GO:0015171">
    <property type="term" value="F:amino acid transmembrane transporter activity"/>
    <property type="evidence" value="ECO:0007669"/>
    <property type="project" value="TreeGrafter"/>
</dbReference>
<evidence type="ECO:0000256" key="1">
    <source>
        <dbReference type="ARBA" id="ARBA00004141"/>
    </source>
</evidence>
<dbReference type="PANTHER" id="PTHR43243">
    <property type="entry name" value="INNER MEMBRANE TRANSPORTER YGJI-RELATED"/>
    <property type="match status" value="1"/>
</dbReference>
<comment type="subcellular location">
    <subcellularLocation>
        <location evidence="1">Membrane</location>
        <topology evidence="1">Multi-pass membrane protein</topology>
    </subcellularLocation>
</comment>
<dbReference type="Pfam" id="PF13520">
    <property type="entry name" value="AA_permease_2"/>
    <property type="match status" value="1"/>
</dbReference>
<feature type="transmembrane region" description="Helical" evidence="6">
    <location>
        <begin position="122"/>
        <end position="141"/>
    </location>
</feature>
<evidence type="ECO:0000313" key="8">
    <source>
        <dbReference type="Proteomes" id="UP000054858"/>
    </source>
</evidence>
<dbReference type="RefSeq" id="WP_025386178.1">
    <property type="nucleotide sequence ID" value="NZ_LCUA01000001.1"/>
</dbReference>
<reference evidence="7 8" key="1">
    <citation type="submission" date="2015-11" db="EMBL/GenBank/DDBJ databases">
        <title>Genomic analysis of 38 Legionella species identifies large and diverse effector repertoires.</title>
        <authorList>
            <person name="Burstein D."/>
            <person name="Amaro F."/>
            <person name="Zusman T."/>
            <person name="Lifshitz Z."/>
            <person name="Cohen O."/>
            <person name="Gilbert J.A."/>
            <person name="Pupko T."/>
            <person name="Shuman H.A."/>
            <person name="Segal G."/>
        </authorList>
    </citation>
    <scope>NUCLEOTIDE SEQUENCE [LARGE SCALE GENOMIC DNA]</scope>
    <source>
        <strain evidence="7 8">Oak Ridge-10</strain>
    </source>
</reference>
<organism evidence="7 8">
    <name type="scientific">Legionella oakridgensis</name>
    <dbReference type="NCBI Taxonomy" id="29423"/>
    <lineage>
        <taxon>Bacteria</taxon>
        <taxon>Pseudomonadati</taxon>
        <taxon>Pseudomonadota</taxon>
        <taxon>Gammaproteobacteria</taxon>
        <taxon>Legionellales</taxon>
        <taxon>Legionellaceae</taxon>
        <taxon>Legionella</taxon>
    </lineage>
</organism>
<evidence type="ECO:0000313" key="7">
    <source>
        <dbReference type="EMBL" id="KTD36947.1"/>
    </source>
</evidence>
<name>A0A0W0WX89_9GAMM</name>